<dbReference type="Proteomes" id="UP000000639">
    <property type="component" value="Chromosome"/>
</dbReference>
<gene>
    <name evidence="3" type="ordered locus">Ping_1908</name>
</gene>
<evidence type="ECO:0000313" key="4">
    <source>
        <dbReference type="Proteomes" id="UP000000639"/>
    </source>
</evidence>
<protein>
    <recommendedName>
        <fullName evidence="2">DUF4145 domain-containing protein</fullName>
    </recommendedName>
</protein>
<accession>A1SW18</accession>
<proteinExistence type="predicted"/>
<feature type="compositionally biased region" description="Basic residues" evidence="1">
    <location>
        <begin position="518"/>
        <end position="530"/>
    </location>
</feature>
<dbReference type="OrthoDB" id="5815074at2"/>
<dbReference type="RefSeq" id="WP_011770243.1">
    <property type="nucleotide sequence ID" value="NC_008709.1"/>
</dbReference>
<evidence type="ECO:0000313" key="3">
    <source>
        <dbReference type="EMBL" id="ABM03683.1"/>
    </source>
</evidence>
<sequence>MGQLAYLPNSTQLTNNYLFIEHSFPELYRLSQEVEKHYSTDHSCCLLKARMFVELWCHEVGAKLNLYPPITGDLNSKIKQISYSHKVPGYILDTLNKLRIEGNKSAHILKRYDGSWSCEYALSKYKLDNLMKSLLEITQYLAYKLNMQNDSELNVWQEPTKLALQEDIYGSLLGNKEATYSLAKHYAIKMQQATEHNQISGKENKAKMQLLQHDLAYWLARAHKQDHQETWLLYAEVYKNKFLPLPENITVESCFKEALKNDDSGEVPSQYAAYLLQNSQHKRGVNFIHQAAEKANHDAIKALQTYYYEKDQKQYLKWVDAGINAYVKQSFILDFAHKLDVWEKDKENQLLQKQVKTALINAQSHQSEGLKYFQGYCDYYGYWGKNSNPEQGLNLMVDSHEQLPAFLHYEDKLFNLLKNKPEHSDLALEISNRALSCTSGTSKAQMQFDLAMLIWQKLRADHQVKCSHSLKVLIRESAKSGCVDAQQFMKSPKGKALMQDNSVICQNNGKKSVDRKKLQQAKKNARRAKR</sequence>
<evidence type="ECO:0000256" key="1">
    <source>
        <dbReference type="SAM" id="MobiDB-lite"/>
    </source>
</evidence>
<organism evidence="3 4">
    <name type="scientific">Psychromonas ingrahamii (strain DSM 17664 / CCUG 51855 / 37)</name>
    <dbReference type="NCBI Taxonomy" id="357804"/>
    <lineage>
        <taxon>Bacteria</taxon>
        <taxon>Pseudomonadati</taxon>
        <taxon>Pseudomonadota</taxon>
        <taxon>Gammaproteobacteria</taxon>
        <taxon>Alteromonadales</taxon>
        <taxon>Psychromonadaceae</taxon>
        <taxon>Psychromonas</taxon>
    </lineage>
</organism>
<dbReference type="KEGG" id="pin:Ping_1908"/>
<dbReference type="AlphaFoldDB" id="A1SW18"/>
<feature type="domain" description="DUF4145" evidence="2">
    <location>
        <begin position="34"/>
        <end position="111"/>
    </location>
</feature>
<dbReference type="InterPro" id="IPR025285">
    <property type="entry name" value="DUF4145"/>
</dbReference>
<reference evidence="3 4" key="1">
    <citation type="submission" date="2007-01" db="EMBL/GenBank/DDBJ databases">
        <title>Complete sequence of Psychromonas ingrahamii 37.</title>
        <authorList>
            <consortium name="US DOE Joint Genome Institute"/>
            <person name="Copeland A."/>
            <person name="Lucas S."/>
            <person name="Lapidus A."/>
            <person name="Barry K."/>
            <person name="Detter J.C."/>
            <person name="Glavina del Rio T."/>
            <person name="Hammon N."/>
            <person name="Israni S."/>
            <person name="Dalin E."/>
            <person name="Tice H."/>
            <person name="Pitluck S."/>
            <person name="Thompson L.S."/>
            <person name="Brettin T."/>
            <person name="Bruce D."/>
            <person name="Han C."/>
            <person name="Tapia R."/>
            <person name="Schmutz J."/>
            <person name="Larimer F."/>
            <person name="Land M."/>
            <person name="Hauser L."/>
            <person name="Kyrpides N."/>
            <person name="Ivanova N."/>
            <person name="Staley J."/>
            <person name="Richardson P."/>
        </authorList>
    </citation>
    <scope>NUCLEOTIDE SEQUENCE [LARGE SCALE GENOMIC DNA]</scope>
    <source>
        <strain evidence="3 4">37</strain>
    </source>
</reference>
<feature type="region of interest" description="Disordered" evidence="1">
    <location>
        <begin position="508"/>
        <end position="530"/>
    </location>
</feature>
<dbReference type="HOGENOM" id="CLU_513744_0_0_6"/>
<evidence type="ECO:0000259" key="2">
    <source>
        <dbReference type="Pfam" id="PF13643"/>
    </source>
</evidence>
<dbReference type="EMBL" id="CP000510">
    <property type="protein sequence ID" value="ABM03683.1"/>
    <property type="molecule type" value="Genomic_DNA"/>
</dbReference>
<keyword evidence="4" id="KW-1185">Reference proteome</keyword>
<name>A1SW18_PSYIN</name>
<dbReference type="Pfam" id="PF13643">
    <property type="entry name" value="DUF4145"/>
    <property type="match status" value="1"/>
</dbReference>